<gene>
    <name evidence="1" type="ORF">ABG79_00645</name>
</gene>
<evidence type="ECO:0000313" key="1">
    <source>
        <dbReference type="EMBL" id="KRQ87307.1"/>
    </source>
</evidence>
<dbReference type="EMBL" id="LKHP01000003">
    <property type="protein sequence ID" value="KRQ87307.1"/>
    <property type="molecule type" value="Genomic_DNA"/>
</dbReference>
<protein>
    <submittedName>
        <fullName evidence="1">Uncharacterized protein</fullName>
    </submittedName>
</protein>
<proteinExistence type="predicted"/>
<comment type="caution">
    <text evidence="1">The sequence shown here is derived from an EMBL/GenBank/DDBJ whole genome shotgun (WGS) entry which is preliminary data.</text>
</comment>
<evidence type="ECO:0000313" key="2">
    <source>
        <dbReference type="Proteomes" id="UP000052015"/>
    </source>
</evidence>
<keyword evidence="2" id="KW-1185">Reference proteome</keyword>
<dbReference type="Proteomes" id="UP000052015">
    <property type="component" value="Unassembled WGS sequence"/>
</dbReference>
<dbReference type="OrthoDB" id="9984096at2"/>
<dbReference type="RefSeq" id="WP_160318212.1">
    <property type="nucleotide sequence ID" value="NZ_LKHP01000003.1"/>
</dbReference>
<dbReference type="AlphaFoldDB" id="A0A0R3JUQ6"/>
<organism evidence="1 2">
    <name type="scientific">Caloramator mitchellensis</name>
    <dbReference type="NCBI Taxonomy" id="908809"/>
    <lineage>
        <taxon>Bacteria</taxon>
        <taxon>Bacillati</taxon>
        <taxon>Bacillota</taxon>
        <taxon>Clostridia</taxon>
        <taxon>Eubacteriales</taxon>
        <taxon>Clostridiaceae</taxon>
        <taxon>Caloramator</taxon>
    </lineage>
</organism>
<sequence>METRDDKERIDLNDDRIGLTDVRLVSFSDNIVGYKNKDAMLNKLKNKNELK</sequence>
<dbReference type="STRING" id="908809.ABG79_00645"/>
<name>A0A0R3JUQ6_CALMK</name>
<accession>A0A0R3JUQ6</accession>
<reference evidence="1 2" key="1">
    <citation type="submission" date="2015-09" db="EMBL/GenBank/DDBJ databases">
        <title>Draft genome sequence of a Caloramator mitchellensis, a moderate thermophile from the Great Artesian Basin of Australia.</title>
        <authorList>
            <person name="Patel B.K."/>
        </authorList>
    </citation>
    <scope>NUCLEOTIDE SEQUENCE [LARGE SCALE GENOMIC DNA]</scope>
    <source>
        <strain evidence="1 2">VF08</strain>
    </source>
</reference>